<reference evidence="2" key="1">
    <citation type="journal article" date="2019" name="Science">
        <title>Mutation of a bHLH transcription factor allowed almond domestication.</title>
        <authorList>
            <person name="Sanchez-Perez R."/>
            <person name="Pavan S."/>
            <person name="Mazzeo R."/>
            <person name="Moldovan C."/>
            <person name="Aiese Cigliano R."/>
            <person name="Del Cueto J."/>
            <person name="Ricciardi F."/>
            <person name="Lotti C."/>
            <person name="Ricciardi L."/>
            <person name="Dicenta F."/>
            <person name="Lopez-Marques R.L."/>
            <person name="Lindberg Moller B."/>
        </authorList>
    </citation>
    <scope>NUCLEOTIDE SEQUENCE</scope>
</reference>
<feature type="region of interest" description="Disordered" evidence="1">
    <location>
        <begin position="69"/>
        <end position="101"/>
    </location>
</feature>
<feature type="compositionally biased region" description="Basic residues" evidence="1">
    <location>
        <begin position="8"/>
        <end position="17"/>
    </location>
</feature>
<feature type="region of interest" description="Disordered" evidence="1">
    <location>
        <begin position="1"/>
        <end position="41"/>
    </location>
</feature>
<organism evidence="2">
    <name type="scientific">Prunus dulcis</name>
    <name type="common">Almond</name>
    <name type="synonym">Amygdalus dulcis</name>
    <dbReference type="NCBI Taxonomy" id="3755"/>
    <lineage>
        <taxon>Eukaryota</taxon>
        <taxon>Viridiplantae</taxon>
        <taxon>Streptophyta</taxon>
        <taxon>Embryophyta</taxon>
        <taxon>Tracheophyta</taxon>
        <taxon>Spermatophyta</taxon>
        <taxon>Magnoliopsida</taxon>
        <taxon>eudicotyledons</taxon>
        <taxon>Gunneridae</taxon>
        <taxon>Pentapetalae</taxon>
        <taxon>rosids</taxon>
        <taxon>fabids</taxon>
        <taxon>Rosales</taxon>
        <taxon>Rosaceae</taxon>
        <taxon>Amygdaloideae</taxon>
        <taxon>Amygdaleae</taxon>
        <taxon>Prunus</taxon>
    </lineage>
</organism>
<evidence type="ECO:0000313" key="2">
    <source>
        <dbReference type="EMBL" id="BBN67674.1"/>
    </source>
</evidence>
<dbReference type="EMBL" id="AP020487">
    <property type="protein sequence ID" value="BBN67674.1"/>
    <property type="molecule type" value="Genomic_DNA"/>
</dbReference>
<accession>A0A5H2XK67</accession>
<feature type="compositionally biased region" description="Polar residues" evidence="1">
    <location>
        <begin position="82"/>
        <end position="99"/>
    </location>
</feature>
<feature type="compositionally biased region" description="Pro residues" evidence="1">
    <location>
        <begin position="19"/>
        <end position="31"/>
    </location>
</feature>
<feature type="non-terminal residue" evidence="2">
    <location>
        <position position="1"/>
    </location>
</feature>
<gene>
    <name evidence="2" type="ORF">Prudu_150S000300</name>
</gene>
<protein>
    <recommendedName>
        <fullName evidence="3">F-box family protein with DUF295</fullName>
    </recommendedName>
</protein>
<feature type="non-terminal residue" evidence="2">
    <location>
        <position position="144"/>
    </location>
</feature>
<sequence length="144" mass="15895">GASDPSPSKRRPGHHRPSQSPPWVPTGPPPCRRQDLTDLHPGAALRWPENHVFRRRFPQSHPNFQLKILPRFSTKSIEHQESANPQEGPSRGPASSDQQIAARLTLCPETCRIADQADYGPLHPARATRADLVSSRNLPAGQAD</sequence>
<dbReference type="AlphaFoldDB" id="A0A5H2XK67"/>
<name>A0A5H2XK67_PRUDU</name>
<evidence type="ECO:0000256" key="1">
    <source>
        <dbReference type="SAM" id="MobiDB-lite"/>
    </source>
</evidence>
<proteinExistence type="predicted"/>
<evidence type="ECO:0008006" key="3">
    <source>
        <dbReference type="Google" id="ProtNLM"/>
    </source>
</evidence>